<dbReference type="PANTHER" id="PTHR46825:SF9">
    <property type="entry name" value="BETA-LACTAMASE-RELATED DOMAIN-CONTAINING PROTEIN"/>
    <property type="match status" value="1"/>
</dbReference>
<dbReference type="EMBL" id="RBXO01000001">
    <property type="protein sequence ID" value="RKT53704.1"/>
    <property type="molecule type" value="Genomic_DNA"/>
</dbReference>
<keyword evidence="1" id="KW-0812">Transmembrane</keyword>
<protein>
    <submittedName>
        <fullName evidence="3">CubicO group peptidase (Beta-lactamase class C family)</fullName>
    </submittedName>
</protein>
<evidence type="ECO:0000313" key="4">
    <source>
        <dbReference type="Proteomes" id="UP000282084"/>
    </source>
</evidence>
<dbReference type="AlphaFoldDB" id="A0A495VWW2"/>
<keyword evidence="4" id="KW-1185">Reference proteome</keyword>
<dbReference type="Proteomes" id="UP000282084">
    <property type="component" value="Unassembled WGS sequence"/>
</dbReference>
<dbReference type="InterPro" id="IPR050491">
    <property type="entry name" value="AmpC-like"/>
</dbReference>
<feature type="transmembrane region" description="Helical" evidence="1">
    <location>
        <begin position="421"/>
        <end position="445"/>
    </location>
</feature>
<evidence type="ECO:0000259" key="2">
    <source>
        <dbReference type="Pfam" id="PF00144"/>
    </source>
</evidence>
<dbReference type="Gene3D" id="3.40.710.10">
    <property type="entry name" value="DD-peptidase/beta-lactamase superfamily"/>
    <property type="match status" value="1"/>
</dbReference>
<dbReference type="PANTHER" id="PTHR46825">
    <property type="entry name" value="D-ALANYL-D-ALANINE-CARBOXYPEPTIDASE/ENDOPEPTIDASE AMPH"/>
    <property type="match status" value="1"/>
</dbReference>
<feature type="domain" description="Beta-lactamase-related" evidence="2">
    <location>
        <begin position="42"/>
        <end position="363"/>
    </location>
</feature>
<dbReference type="OrthoDB" id="4281716at2"/>
<dbReference type="InterPro" id="IPR001466">
    <property type="entry name" value="Beta-lactam-related"/>
</dbReference>
<gene>
    <name evidence="3" type="ORF">C8E97_2283</name>
</gene>
<dbReference type="Pfam" id="PF00144">
    <property type="entry name" value="Beta-lactamase"/>
    <property type="match status" value="1"/>
</dbReference>
<name>A0A495VWW2_9PSEU</name>
<keyword evidence="1" id="KW-1133">Transmembrane helix</keyword>
<feature type="transmembrane region" description="Helical" evidence="1">
    <location>
        <begin position="457"/>
        <end position="479"/>
    </location>
</feature>
<dbReference type="InterPro" id="IPR012338">
    <property type="entry name" value="Beta-lactam/transpept-like"/>
</dbReference>
<sequence length="497" mass="51447">MSGRPPVGHAPTVFTTILTTLALTASVLDPVGSPTAVDAAAVDSIVERYREEVALPGAAVAVTRGDTVVHAAGYGRTPGGDAITERTTLAVASVSKSFTALAVLQLAERGRIGLDDPVQAHLPEFTMADPRAGAITVRQLLDQTSGMSDTTSTPFSGPAVHTLREAVASMREAGLADAPGSTWRYHNPNFQVAARLVEVVSGVPFAEYLRRNVFDPLGMTGSGTGDTERDLPPSARGHVRVLGVPLAVPEPPAFGNGSGGVLSTARDMAAWLIAQNNGGRGANGTSIATPDGIAATHTPSGAAKSYGLGWFVGTTASGAPLVHHSGDLFTSTAYQALLPASGHGVAVMANTGLQHGDAQAIAERLIAAIEGREPPPAGDPWPAVVDAVLLGAAVVVGVATWRGARRSRRWATRRRSAPWAVVRLVPLALPLLLLVTVHRVVGFLYRGRDVSWRQVPYLYPTFVVLLAVAAVGCAAVLVARAAAVVRAARRPVDGAAR</sequence>
<evidence type="ECO:0000256" key="1">
    <source>
        <dbReference type="SAM" id="Phobius"/>
    </source>
</evidence>
<evidence type="ECO:0000313" key="3">
    <source>
        <dbReference type="EMBL" id="RKT53704.1"/>
    </source>
</evidence>
<comment type="caution">
    <text evidence="3">The sequence shown here is derived from an EMBL/GenBank/DDBJ whole genome shotgun (WGS) entry which is preliminary data.</text>
</comment>
<organism evidence="3 4">
    <name type="scientific">Saccharothrix australiensis</name>
    <dbReference type="NCBI Taxonomy" id="2072"/>
    <lineage>
        <taxon>Bacteria</taxon>
        <taxon>Bacillati</taxon>
        <taxon>Actinomycetota</taxon>
        <taxon>Actinomycetes</taxon>
        <taxon>Pseudonocardiales</taxon>
        <taxon>Pseudonocardiaceae</taxon>
        <taxon>Saccharothrix</taxon>
    </lineage>
</organism>
<proteinExistence type="predicted"/>
<accession>A0A495VWW2</accession>
<keyword evidence="1" id="KW-0472">Membrane</keyword>
<reference evidence="3 4" key="1">
    <citation type="submission" date="2018-10" db="EMBL/GenBank/DDBJ databases">
        <title>Sequencing the genomes of 1000 actinobacteria strains.</title>
        <authorList>
            <person name="Klenk H.-P."/>
        </authorList>
    </citation>
    <scope>NUCLEOTIDE SEQUENCE [LARGE SCALE GENOMIC DNA]</scope>
    <source>
        <strain evidence="3 4">DSM 43800</strain>
    </source>
</reference>
<feature type="transmembrane region" description="Helical" evidence="1">
    <location>
        <begin position="381"/>
        <end position="401"/>
    </location>
</feature>
<dbReference type="SUPFAM" id="SSF56601">
    <property type="entry name" value="beta-lactamase/transpeptidase-like"/>
    <property type="match status" value="1"/>
</dbReference>